<dbReference type="AlphaFoldDB" id="A0ABD2MS17"/>
<protein>
    <submittedName>
        <fullName evidence="1">Uncharacterized protein</fullName>
    </submittedName>
</protein>
<dbReference type="PANTHER" id="PTHR47018">
    <property type="entry name" value="CXC DOMAIN-CONTAINING PROTEIN-RELATED"/>
    <property type="match status" value="1"/>
</dbReference>
<sequence>MAYLKAIGKVITDSGLTNVMVESNLLANGSLKRFLEGTHCKRLHPLMATLSRSIRIGDFELFKYVLSKITNLFFICNQPNLIDGLYLDNVSKVNETHAGLIDEFENFFFGIKKIDNTFSQQPIDLVLEHTINADAARRLTRVTHFTNSISVHHLWALSNDIRVTIIRHVCEISVQKSNRFSIFR</sequence>
<evidence type="ECO:0000313" key="2">
    <source>
        <dbReference type="Proteomes" id="UP001516400"/>
    </source>
</evidence>
<evidence type="ECO:0000313" key="1">
    <source>
        <dbReference type="EMBL" id="KAL3269044.1"/>
    </source>
</evidence>
<comment type="caution">
    <text evidence="1">The sequence shown here is derived from an EMBL/GenBank/DDBJ whole genome shotgun (WGS) entry which is preliminary data.</text>
</comment>
<proteinExistence type="predicted"/>
<name>A0ABD2MS17_9CUCU</name>
<accession>A0ABD2MS17</accession>
<gene>
    <name evidence="1" type="ORF">HHI36_008127</name>
</gene>
<dbReference type="Proteomes" id="UP001516400">
    <property type="component" value="Unassembled WGS sequence"/>
</dbReference>
<dbReference type="EMBL" id="JABFTP020000021">
    <property type="protein sequence ID" value="KAL3269044.1"/>
    <property type="molecule type" value="Genomic_DNA"/>
</dbReference>
<organism evidence="1 2">
    <name type="scientific">Cryptolaemus montrouzieri</name>
    <dbReference type="NCBI Taxonomy" id="559131"/>
    <lineage>
        <taxon>Eukaryota</taxon>
        <taxon>Metazoa</taxon>
        <taxon>Ecdysozoa</taxon>
        <taxon>Arthropoda</taxon>
        <taxon>Hexapoda</taxon>
        <taxon>Insecta</taxon>
        <taxon>Pterygota</taxon>
        <taxon>Neoptera</taxon>
        <taxon>Endopterygota</taxon>
        <taxon>Coleoptera</taxon>
        <taxon>Polyphaga</taxon>
        <taxon>Cucujiformia</taxon>
        <taxon>Coccinelloidea</taxon>
        <taxon>Coccinellidae</taxon>
        <taxon>Scymninae</taxon>
        <taxon>Scymnini</taxon>
        <taxon>Cryptolaemus</taxon>
    </lineage>
</organism>
<keyword evidence="2" id="KW-1185">Reference proteome</keyword>
<dbReference type="PANTHER" id="PTHR47018:SF3">
    <property type="entry name" value="MYCBP-ASSOCIATED PROTEIN"/>
    <property type="match status" value="1"/>
</dbReference>
<reference evidence="1 2" key="1">
    <citation type="journal article" date="2021" name="BMC Biol.">
        <title>Horizontally acquired antibacterial genes associated with adaptive radiation of ladybird beetles.</title>
        <authorList>
            <person name="Li H.S."/>
            <person name="Tang X.F."/>
            <person name="Huang Y.H."/>
            <person name="Xu Z.Y."/>
            <person name="Chen M.L."/>
            <person name="Du X.Y."/>
            <person name="Qiu B.Y."/>
            <person name="Chen P.T."/>
            <person name="Zhang W."/>
            <person name="Slipinski A."/>
            <person name="Escalona H.E."/>
            <person name="Waterhouse R.M."/>
            <person name="Zwick A."/>
            <person name="Pang H."/>
        </authorList>
    </citation>
    <scope>NUCLEOTIDE SEQUENCE [LARGE SCALE GENOMIC DNA]</scope>
    <source>
        <strain evidence="1">SYSU2018</strain>
    </source>
</reference>